<protein>
    <recommendedName>
        <fullName evidence="3">Polyprotein</fullName>
    </recommendedName>
</protein>
<sequence>MLPPGIQVHEGPGQVVVKLADGKPRRVSRREVSLPFTFEGFRSNDNFLVIEMNYDFDCILGMPWLLRYKPKIDWLARPARRRSKFDVSKVFTHLLVSPSDWPKQRSSRTNEAVEQRFPHEIAVVEQVFPPAPVVVEQKLLKRQDVAEQGLATKCDVDGQESPRANMMVKQGFPSSPTVVERRFPHEQDVVEQRLPHELVAVEQGLPHHASTDEYVLLSSRDFNVLDEDI</sequence>
<dbReference type="InterPro" id="IPR021109">
    <property type="entry name" value="Peptidase_aspartic_dom_sf"/>
</dbReference>
<dbReference type="Gene3D" id="2.40.70.10">
    <property type="entry name" value="Acid Proteases"/>
    <property type="match status" value="1"/>
</dbReference>
<dbReference type="EMBL" id="CAKLBY020000004">
    <property type="protein sequence ID" value="CAK7894382.1"/>
    <property type="molecule type" value="Genomic_DNA"/>
</dbReference>
<gene>
    <name evidence="1" type="ORF">PM001_LOCUS788</name>
</gene>
<dbReference type="AlphaFoldDB" id="A0AAV1T0W1"/>
<name>A0AAV1T0W1_9STRA</name>
<organism evidence="1 2">
    <name type="scientific">Peronospora matthiolae</name>
    <dbReference type="NCBI Taxonomy" id="2874970"/>
    <lineage>
        <taxon>Eukaryota</taxon>
        <taxon>Sar</taxon>
        <taxon>Stramenopiles</taxon>
        <taxon>Oomycota</taxon>
        <taxon>Peronosporomycetes</taxon>
        <taxon>Peronosporales</taxon>
        <taxon>Peronosporaceae</taxon>
        <taxon>Peronospora</taxon>
    </lineage>
</organism>
<proteinExistence type="predicted"/>
<dbReference type="Proteomes" id="UP001162060">
    <property type="component" value="Unassembled WGS sequence"/>
</dbReference>
<reference evidence="1" key="1">
    <citation type="submission" date="2024-01" db="EMBL/GenBank/DDBJ databases">
        <authorList>
            <person name="Webb A."/>
        </authorList>
    </citation>
    <scope>NUCLEOTIDE SEQUENCE</scope>
    <source>
        <strain evidence="1">Pm1</strain>
    </source>
</reference>
<evidence type="ECO:0000313" key="2">
    <source>
        <dbReference type="Proteomes" id="UP001162060"/>
    </source>
</evidence>
<accession>A0AAV1T0W1</accession>
<comment type="caution">
    <text evidence="1">The sequence shown here is derived from an EMBL/GenBank/DDBJ whole genome shotgun (WGS) entry which is preliminary data.</text>
</comment>
<evidence type="ECO:0000313" key="1">
    <source>
        <dbReference type="EMBL" id="CAK7894382.1"/>
    </source>
</evidence>
<dbReference type="CDD" id="cd00303">
    <property type="entry name" value="retropepsin_like"/>
    <property type="match status" value="1"/>
</dbReference>
<evidence type="ECO:0008006" key="3">
    <source>
        <dbReference type="Google" id="ProtNLM"/>
    </source>
</evidence>